<proteinExistence type="predicted"/>
<dbReference type="AlphaFoldDB" id="A0A5E8CKG1"/>
<evidence type="ECO:0000313" key="1">
    <source>
        <dbReference type="EMBL" id="VVU95159.1"/>
    </source>
</evidence>
<protein>
    <submittedName>
        <fullName evidence="1">Uncharacterized protein</fullName>
    </submittedName>
</protein>
<organism evidence="1">
    <name type="scientific">seawater metagenome</name>
    <dbReference type="NCBI Taxonomy" id="1561972"/>
    <lineage>
        <taxon>unclassified sequences</taxon>
        <taxon>metagenomes</taxon>
        <taxon>ecological metagenomes</taxon>
    </lineage>
</organism>
<gene>
    <name evidence="1" type="ORF">CPAV1605_884</name>
</gene>
<reference evidence="1" key="1">
    <citation type="submission" date="2019-09" db="EMBL/GenBank/DDBJ databases">
        <authorList>
            <person name="Needham M D."/>
        </authorList>
    </citation>
    <scope>NUCLEOTIDE SEQUENCE</scope>
</reference>
<name>A0A5E8CKG1_9ZZZZ</name>
<sequence>MKIIMYLTILILCLFAFYSPPKNNLCEGFKNNFILY</sequence>
<accession>A0A5E8CKG1</accession>
<dbReference type="EMBL" id="CABVLZ010000003">
    <property type="protein sequence ID" value="VVU95159.1"/>
    <property type="molecule type" value="Genomic_DNA"/>
</dbReference>